<evidence type="ECO:0000313" key="1">
    <source>
        <dbReference type="EMBL" id="THU05326.1"/>
    </source>
</evidence>
<keyword evidence="2" id="KW-1185">Reference proteome</keyword>
<comment type="caution">
    <text evidence="1">The sequence shown here is derived from an EMBL/GenBank/DDBJ whole genome shotgun (WGS) entry which is preliminary data.</text>
</comment>
<reference evidence="1 2" key="1">
    <citation type="journal article" date="2015" name="Antonie Van Leeuwenhoek">
        <title>Lampropedia puyangensis sp. nov., isolated from symptomatic bark of Populus ? euramericana canker and emended description of Lampropedia hyalina (Ehrenberg 1832) Lee et al. 2004.</title>
        <authorList>
            <person name="Li Y."/>
            <person name="Wang T."/>
            <person name="Piao C.G."/>
            <person name="Wang L.F."/>
            <person name="Tian G.Z."/>
            <person name="Zhu T.H."/>
            <person name="Guo M.W."/>
        </authorList>
    </citation>
    <scope>NUCLEOTIDE SEQUENCE [LARGE SCALE GENOMIC DNA]</scope>
    <source>
        <strain evidence="1 2">2-bin</strain>
    </source>
</reference>
<protein>
    <submittedName>
        <fullName evidence="1">Uncharacterized protein</fullName>
    </submittedName>
</protein>
<gene>
    <name evidence="1" type="ORF">E9531_01940</name>
</gene>
<evidence type="ECO:0000313" key="2">
    <source>
        <dbReference type="Proteomes" id="UP000308917"/>
    </source>
</evidence>
<dbReference type="AlphaFoldDB" id="A0A4V4GS99"/>
<sequence length="63" mass="7383">MPQWISNEFRFGREQRICENKMPSETTYLKTLKAPFSALYAMADIPLRHQHKRAEKKVGNSDS</sequence>
<dbReference type="EMBL" id="STFG01000001">
    <property type="protein sequence ID" value="THU05326.1"/>
    <property type="molecule type" value="Genomic_DNA"/>
</dbReference>
<accession>A0A4V4GS99</accession>
<organism evidence="1 2">
    <name type="scientific">Lampropedia puyangensis</name>
    <dbReference type="NCBI Taxonomy" id="1330072"/>
    <lineage>
        <taxon>Bacteria</taxon>
        <taxon>Pseudomonadati</taxon>
        <taxon>Pseudomonadota</taxon>
        <taxon>Betaproteobacteria</taxon>
        <taxon>Burkholderiales</taxon>
        <taxon>Comamonadaceae</taxon>
        <taxon>Lampropedia</taxon>
    </lineage>
</organism>
<proteinExistence type="predicted"/>
<name>A0A4V4GS99_9BURK</name>
<dbReference type="Proteomes" id="UP000308917">
    <property type="component" value="Unassembled WGS sequence"/>
</dbReference>